<dbReference type="InterPro" id="IPR043129">
    <property type="entry name" value="ATPase_NBD"/>
</dbReference>
<dbReference type="GO" id="GO:0046167">
    <property type="term" value="P:glycerol-3-phosphate biosynthetic process"/>
    <property type="evidence" value="ECO:0007669"/>
    <property type="project" value="TreeGrafter"/>
</dbReference>
<evidence type="ECO:0000256" key="1">
    <source>
        <dbReference type="ARBA" id="ARBA00009156"/>
    </source>
</evidence>
<organism evidence="5 6">
    <name type="scientific">Caerostris extrusa</name>
    <name type="common">Bark spider</name>
    <name type="synonym">Caerostris bankana</name>
    <dbReference type="NCBI Taxonomy" id="172846"/>
    <lineage>
        <taxon>Eukaryota</taxon>
        <taxon>Metazoa</taxon>
        <taxon>Ecdysozoa</taxon>
        <taxon>Arthropoda</taxon>
        <taxon>Chelicerata</taxon>
        <taxon>Arachnida</taxon>
        <taxon>Araneae</taxon>
        <taxon>Araneomorphae</taxon>
        <taxon>Entelegynae</taxon>
        <taxon>Araneoidea</taxon>
        <taxon>Araneidae</taxon>
        <taxon>Caerostris</taxon>
    </lineage>
</organism>
<feature type="non-terminal residue" evidence="5">
    <location>
        <position position="1"/>
    </location>
</feature>
<gene>
    <name evidence="5" type="primary">GK5</name>
    <name evidence="5" type="ORF">CEXT_100181</name>
</gene>
<dbReference type="AlphaFoldDB" id="A0AAV4X9M0"/>
<reference evidence="5 6" key="1">
    <citation type="submission" date="2021-06" db="EMBL/GenBank/DDBJ databases">
        <title>Caerostris extrusa draft genome.</title>
        <authorList>
            <person name="Kono N."/>
            <person name="Arakawa K."/>
        </authorList>
    </citation>
    <scope>NUCLEOTIDE SEQUENCE [LARGE SCALE GENOMIC DNA]</scope>
</reference>
<dbReference type="SUPFAM" id="SSF53067">
    <property type="entry name" value="Actin-like ATPase domain"/>
    <property type="match status" value="1"/>
</dbReference>
<accession>A0AAV4X9M0</accession>
<evidence type="ECO:0000256" key="3">
    <source>
        <dbReference type="ARBA" id="ARBA00022777"/>
    </source>
</evidence>
<feature type="domain" description="Carbohydrate kinase FGGY C-terminal" evidence="4">
    <location>
        <begin position="20"/>
        <end position="198"/>
    </location>
</feature>
<keyword evidence="6" id="KW-1185">Reference proteome</keyword>
<dbReference type="PANTHER" id="PTHR10196:SF68">
    <property type="entry name" value="GLYCEROL KINASE 5-RELATED"/>
    <property type="match status" value="1"/>
</dbReference>
<dbReference type="Pfam" id="PF02782">
    <property type="entry name" value="FGGY_C"/>
    <property type="match status" value="1"/>
</dbReference>
<evidence type="ECO:0000259" key="4">
    <source>
        <dbReference type="Pfam" id="PF02782"/>
    </source>
</evidence>
<keyword evidence="2" id="KW-0808">Transferase</keyword>
<dbReference type="GO" id="GO:0005739">
    <property type="term" value="C:mitochondrion"/>
    <property type="evidence" value="ECO:0007669"/>
    <property type="project" value="TreeGrafter"/>
</dbReference>
<comment type="similarity">
    <text evidence="1">Belongs to the FGGY kinase family.</text>
</comment>
<sequence length="251" mass="27633">VGDQQASLFGAGCYEKNDINCTMGTGTFLNINTGSQPVSASKGIYPLVGWTISSNTTYMLECGLHDVGTVLSVAQNLVALKKKQLFKYICKLISSKCASVLESADQRNVNMSSLIGLKAQTSKEHIVRAILESLAFQVRLLLDTVENHYGTDTEMFRACGGIARNDFILQLVSDLSRKIIKRLKHNECSSLGAAFFAGLYCGIWKNINEIKAIQAKGDTFIPKFPSATKYEMQYLNWKKAVYHPIVTANSV</sequence>
<dbReference type="EMBL" id="BPLR01000064">
    <property type="protein sequence ID" value="GIY91887.1"/>
    <property type="molecule type" value="Genomic_DNA"/>
</dbReference>
<dbReference type="GO" id="GO:0016301">
    <property type="term" value="F:kinase activity"/>
    <property type="evidence" value="ECO:0007669"/>
    <property type="project" value="UniProtKB-KW"/>
</dbReference>
<comment type="caution">
    <text evidence="5">The sequence shown here is derived from an EMBL/GenBank/DDBJ whole genome shotgun (WGS) entry which is preliminary data.</text>
</comment>
<keyword evidence="3 5" id="KW-0418">Kinase</keyword>
<dbReference type="PANTHER" id="PTHR10196">
    <property type="entry name" value="SUGAR KINASE"/>
    <property type="match status" value="1"/>
</dbReference>
<dbReference type="InterPro" id="IPR018483">
    <property type="entry name" value="Carb_kinase_FGGY_CS"/>
</dbReference>
<dbReference type="InterPro" id="IPR018485">
    <property type="entry name" value="FGGY_C"/>
</dbReference>
<name>A0AAV4X9M0_CAEEX</name>
<protein>
    <submittedName>
        <fullName evidence="5">Glycerol kinase 5</fullName>
    </submittedName>
</protein>
<dbReference type="GO" id="GO:0006071">
    <property type="term" value="P:glycerol metabolic process"/>
    <property type="evidence" value="ECO:0007669"/>
    <property type="project" value="TreeGrafter"/>
</dbReference>
<dbReference type="PROSITE" id="PS00445">
    <property type="entry name" value="FGGY_KINASES_2"/>
    <property type="match status" value="1"/>
</dbReference>
<evidence type="ECO:0000256" key="2">
    <source>
        <dbReference type="ARBA" id="ARBA00022679"/>
    </source>
</evidence>
<dbReference type="GO" id="GO:0006641">
    <property type="term" value="P:triglyceride metabolic process"/>
    <property type="evidence" value="ECO:0007669"/>
    <property type="project" value="TreeGrafter"/>
</dbReference>
<dbReference type="GO" id="GO:0016773">
    <property type="term" value="F:phosphotransferase activity, alcohol group as acceptor"/>
    <property type="evidence" value="ECO:0007669"/>
    <property type="project" value="InterPro"/>
</dbReference>
<dbReference type="Proteomes" id="UP001054945">
    <property type="component" value="Unassembled WGS sequence"/>
</dbReference>
<evidence type="ECO:0000313" key="6">
    <source>
        <dbReference type="Proteomes" id="UP001054945"/>
    </source>
</evidence>
<proteinExistence type="inferred from homology"/>
<evidence type="ECO:0000313" key="5">
    <source>
        <dbReference type="EMBL" id="GIY91887.1"/>
    </source>
</evidence>
<dbReference type="Gene3D" id="3.30.420.40">
    <property type="match status" value="1"/>
</dbReference>